<proteinExistence type="predicted"/>
<feature type="compositionally biased region" description="Polar residues" evidence="12">
    <location>
        <begin position="907"/>
        <end position="928"/>
    </location>
</feature>
<dbReference type="InterPro" id="IPR015943">
    <property type="entry name" value="WD40/YVTN_repeat-like_dom_sf"/>
</dbReference>
<evidence type="ECO:0000256" key="8">
    <source>
        <dbReference type="ARBA" id="ARBA00023034"/>
    </source>
</evidence>
<dbReference type="PROSITE" id="PS50294">
    <property type="entry name" value="WD_REPEATS_REGION"/>
    <property type="match status" value="5"/>
</dbReference>
<dbReference type="FunFam" id="1.25.40.470:FF:000002">
    <property type="entry name" value="Coatomer subunit alpha"/>
    <property type="match status" value="1"/>
</dbReference>
<evidence type="ECO:0000259" key="15">
    <source>
        <dbReference type="Pfam" id="PF23953"/>
    </source>
</evidence>
<keyword evidence="6 10" id="KW-0931">ER-Golgi transport</keyword>
<feature type="domain" description="Coatomer alpha subunit C-terminal" evidence="14">
    <location>
        <begin position="818"/>
        <end position="1219"/>
    </location>
</feature>
<evidence type="ECO:0000256" key="4">
    <source>
        <dbReference type="ARBA" id="ARBA00022574"/>
    </source>
</evidence>
<dbReference type="GO" id="GO:0006888">
    <property type="term" value="P:endoplasmic reticulum to Golgi vesicle-mediated transport"/>
    <property type="evidence" value="ECO:0007669"/>
    <property type="project" value="InterPro"/>
</dbReference>
<dbReference type="FunFam" id="2.130.10.10:FF:000010">
    <property type="entry name" value="Coatomer subunit alpha"/>
    <property type="match status" value="1"/>
</dbReference>
<dbReference type="STRING" id="1890364.A0A2P6MPH4"/>
<dbReference type="Pfam" id="PF00400">
    <property type="entry name" value="WD40"/>
    <property type="match status" value="5"/>
</dbReference>
<evidence type="ECO:0000313" key="17">
    <source>
        <dbReference type="Proteomes" id="UP000241769"/>
    </source>
</evidence>
<evidence type="ECO:0000256" key="9">
    <source>
        <dbReference type="ARBA" id="ARBA00023136"/>
    </source>
</evidence>
<dbReference type="Proteomes" id="UP000241769">
    <property type="component" value="Unassembled WGS sequence"/>
</dbReference>
<evidence type="ECO:0000256" key="6">
    <source>
        <dbReference type="ARBA" id="ARBA00022892"/>
    </source>
</evidence>
<evidence type="ECO:0000256" key="11">
    <source>
        <dbReference type="PROSITE-ProRule" id="PRU00221"/>
    </source>
</evidence>
<keyword evidence="2 10" id="KW-0813">Transport</keyword>
<dbReference type="InterPro" id="IPR056176">
    <property type="entry name" value="TPR_COPA_B"/>
</dbReference>
<dbReference type="InParanoid" id="A0A2P6MPH4"/>
<feature type="repeat" description="WD" evidence="11">
    <location>
        <begin position="89"/>
        <end position="130"/>
    </location>
</feature>
<dbReference type="EMBL" id="MDYQ01000599">
    <property type="protein sequence ID" value="PRP73576.1"/>
    <property type="molecule type" value="Genomic_DNA"/>
</dbReference>
<dbReference type="GO" id="GO:0000139">
    <property type="term" value="C:Golgi membrane"/>
    <property type="evidence" value="ECO:0007669"/>
    <property type="project" value="UniProtKB-SubCell"/>
</dbReference>
<dbReference type="InterPro" id="IPR010714">
    <property type="entry name" value="Coatomer_asu_C"/>
</dbReference>
<dbReference type="PROSITE" id="PS00678">
    <property type="entry name" value="WD_REPEATS_1"/>
    <property type="match status" value="1"/>
</dbReference>
<comment type="caution">
    <text evidence="16">The sequence shown here is derived from an EMBL/GenBank/DDBJ whole genome shotgun (WGS) entry which is preliminary data.</text>
</comment>
<comment type="function">
    <text evidence="10">The coatomer is a cytosolic protein complex that binds to dilysine motifs and reversibly associates with Golgi non-clathrin-coated vesicles, which further mediate biosynthetic protein transport from the ER, via the Golgi up to the trans Golgi network.</text>
</comment>
<evidence type="ECO:0000256" key="5">
    <source>
        <dbReference type="ARBA" id="ARBA00022737"/>
    </source>
</evidence>
<feature type="domain" description="COPA/B TPR" evidence="15">
    <location>
        <begin position="625"/>
        <end position="763"/>
    </location>
</feature>
<dbReference type="InterPro" id="IPR047312">
    <property type="entry name" value="Coatomer_alpha_WD-assoc_reg"/>
</dbReference>
<feature type="repeat" description="WD" evidence="11">
    <location>
        <begin position="47"/>
        <end position="88"/>
    </location>
</feature>
<comment type="subcellular location">
    <subcellularLocation>
        <location evidence="10">Cytoplasm</location>
    </subcellularLocation>
    <subcellularLocation>
        <location evidence="1 10">Golgi apparatus membrane</location>
        <topology evidence="1 10">Peripheral membrane protein</topology>
        <orientation evidence="1">Cytoplasmic side</orientation>
    </subcellularLocation>
</comment>
<feature type="domain" description="COPA/B second beta-propeller" evidence="13">
    <location>
        <begin position="345"/>
        <end position="583"/>
    </location>
</feature>
<dbReference type="SUPFAM" id="SSF50978">
    <property type="entry name" value="WD40 repeat-like"/>
    <property type="match status" value="2"/>
</dbReference>
<dbReference type="PANTHER" id="PTHR19876:SF1">
    <property type="entry name" value="COATOMER SUBUNIT ALPHA"/>
    <property type="match status" value="1"/>
</dbReference>
<feature type="repeat" description="WD" evidence="11">
    <location>
        <begin position="204"/>
        <end position="245"/>
    </location>
</feature>
<dbReference type="InterPro" id="IPR001680">
    <property type="entry name" value="WD40_rpt"/>
</dbReference>
<dbReference type="CDD" id="cd22948">
    <property type="entry name" value="Coatomer_WDAD_alpha"/>
    <property type="match status" value="1"/>
</dbReference>
<keyword evidence="5" id="KW-0677">Repeat</keyword>
<dbReference type="Gene3D" id="1.25.40.470">
    <property type="match status" value="1"/>
</dbReference>
<feature type="compositionally biased region" description="Basic and acidic residues" evidence="12">
    <location>
        <begin position="863"/>
        <end position="873"/>
    </location>
</feature>
<evidence type="ECO:0000256" key="7">
    <source>
        <dbReference type="ARBA" id="ARBA00022927"/>
    </source>
</evidence>
<accession>A0A2P6MPH4</accession>
<dbReference type="InterPro" id="IPR006692">
    <property type="entry name" value="Beta-prop_COPA/B_2nd"/>
</dbReference>
<dbReference type="SMART" id="SM00320">
    <property type="entry name" value="WD40"/>
    <property type="match status" value="7"/>
</dbReference>
<comment type="subunit">
    <text evidence="10">Oligomeric complex that consists of at least the alpha, beta, beta', gamma, delta, epsilon and zeta subunits.</text>
</comment>
<sequence>MLIKLETKSNRVKGLSFHPTRPWVLASLHNGVIQLYDYRIRTLVDKFEEHDGPVRGLDFHSTQPLFVSGGDDYKIKVWNYKQRRCLYPLLGHLDYIRTVQFHLEHPWILSSSDDQTIRIWNWQSKTCVAVLTGHNHYVMCAAFHPTDDLVVSASLDQTVRVWDISGLRKKNVSGPGTSSNSYEDNRLAQNDLFGNADALVKYVLEGHERGVNWVAFHKTAPLIVSGADDRQIKLWRMNESRAWEVDSFRGHFNNVSCVLFHPKQDLILSDSEDKTVRVWDTNKRSGIQTFRREHDRFWILAAHPENNFFAAGHDSGMLVFKLERERPAFASHQGENMFYVKDRLVQEFNYNSNKEFPRFSIKARSGLHARTKSLVYSPENNAIILTSDVDGGIYELYMLPKEKAENYEPKKGMGTSVAFLGMKRFAVLDKTHQISIRDFMNEEVKRITPGGNIDRIFSAPNGLILLQGDEKVILYDIQAKRSLGDMTTPEVKYVHWSTGKNPQVAMISEDTLIIATRNLEQLCSIHESVRIKSGAWDDSGVFIYSTSTHIKYCLPNGDNGIIRTLDSPMYIHSIKNERVYLLDRECKLRVISIDTTEYVFKYALIQRQYSAVLRMVKEYNLIGQAIISYLQRKGFPEVALYFVKDEATRFNLALESGNIEIALESAKIINNEDSWNRLGTEALRQGNHQIVEMAYQRTKNYDKLSFLYLITGNMEKLKKMAKHAEIRNDVMSRFHNSLYLGDVRERIRILEEVGQLPLALASATVHDVQDSIDSISAKLNTTHPDLQIPTLKQTGLLFPPLPLTRGHESNWPLLNVTKGYFDSTETRQEETGHRDVVKKSNLTADDLGEASGWGDEIENSDDETAKKPAKRSEVEEEETGETEEPSEWAIDELELSDDEPEVKSSKKTPQSSAILPQPGPSHNQTWSNSNFAADHVAAGSFDTAFQLLNQQIGAVNFAPLKSLFLQMAGSSMATLPSLASIPSQVTALTRTEPGPNSLPLLFTSIEPLIDTRLKLAYKSTFGGKFQEALNQFTNILHQLTLFVASTRKEATEAKELINICREHILGLRLELARKEVGASDVARQIELAAYFTHCKLEVNILRLALKSAMSQTFKLKNFQHAASFARRLLELEPPEDVEKIARKVVQSSEKENTNAVKVQYNEKNPFAICGATLTPIYKGTPHLNCSFCATSFLEEKRGTLCPVCNIASVGAEASGILFIQETKKSKATKKKVVVEEEEDDDDAW</sequence>
<reference evidence="16 17" key="1">
    <citation type="journal article" date="2018" name="Genome Biol. Evol.">
        <title>Multiple Roots of Fruiting Body Formation in Amoebozoa.</title>
        <authorList>
            <person name="Hillmann F."/>
            <person name="Forbes G."/>
            <person name="Novohradska S."/>
            <person name="Ferling I."/>
            <person name="Riege K."/>
            <person name="Groth M."/>
            <person name="Westermann M."/>
            <person name="Marz M."/>
            <person name="Spaller T."/>
            <person name="Winckler T."/>
            <person name="Schaap P."/>
            <person name="Glockner G."/>
        </authorList>
    </citation>
    <scope>NUCLEOTIDE SEQUENCE [LARGE SCALE GENOMIC DNA]</scope>
    <source>
        <strain evidence="16 17">Jena</strain>
    </source>
</reference>
<feature type="region of interest" description="Disordered" evidence="12">
    <location>
        <begin position="825"/>
        <end position="928"/>
    </location>
</feature>
<keyword evidence="3 10" id="KW-0963">Cytoplasm</keyword>
<dbReference type="Pfam" id="PF04053">
    <property type="entry name" value="B-prop_COPA_B_2nd"/>
    <property type="match status" value="1"/>
</dbReference>
<dbReference type="InterPro" id="IPR020472">
    <property type="entry name" value="WD40_PAC1"/>
</dbReference>
<feature type="repeat" description="WD" evidence="11">
    <location>
        <begin position="248"/>
        <end position="289"/>
    </location>
</feature>
<evidence type="ECO:0000256" key="2">
    <source>
        <dbReference type="ARBA" id="ARBA00022448"/>
    </source>
</evidence>
<dbReference type="FunCoup" id="A0A2P6MPH4">
    <property type="interactions" value="893"/>
</dbReference>
<dbReference type="Pfam" id="PF23953">
    <property type="entry name" value="TPR_COPA_B"/>
    <property type="match status" value="1"/>
</dbReference>
<dbReference type="GO" id="GO:0030126">
    <property type="term" value="C:COPI vesicle coat"/>
    <property type="evidence" value="ECO:0007669"/>
    <property type="project" value="UniProtKB-UniRule"/>
</dbReference>
<dbReference type="AlphaFoldDB" id="A0A2P6MPH4"/>
<dbReference type="Gene3D" id="2.130.10.10">
    <property type="entry name" value="YVTN repeat-like/Quinoprotein amine dehydrogenase"/>
    <property type="match status" value="1"/>
</dbReference>
<evidence type="ECO:0000259" key="13">
    <source>
        <dbReference type="Pfam" id="PF04053"/>
    </source>
</evidence>
<dbReference type="GO" id="GO:0006886">
    <property type="term" value="P:intracellular protein transport"/>
    <property type="evidence" value="ECO:0007669"/>
    <property type="project" value="UniProtKB-UniRule"/>
</dbReference>
<keyword evidence="4 11" id="KW-0853">WD repeat</keyword>
<dbReference type="PANTHER" id="PTHR19876">
    <property type="entry name" value="COATOMER"/>
    <property type="match status" value="1"/>
</dbReference>
<gene>
    <name evidence="16" type="ORF">PROFUN_02585</name>
</gene>
<dbReference type="PIRSF" id="PIRSF003354">
    <property type="entry name" value="Coatomer_alpha_subunit"/>
    <property type="match status" value="1"/>
</dbReference>
<evidence type="ECO:0000256" key="12">
    <source>
        <dbReference type="SAM" id="MobiDB-lite"/>
    </source>
</evidence>
<dbReference type="InterPro" id="IPR016391">
    <property type="entry name" value="Coatomer_asu"/>
</dbReference>
<name>A0A2P6MPH4_9EUKA</name>
<dbReference type="Pfam" id="PF06957">
    <property type="entry name" value="COPI_C"/>
    <property type="match status" value="1"/>
</dbReference>
<dbReference type="PRINTS" id="PR00320">
    <property type="entry name" value="GPROTEINBRPT"/>
</dbReference>
<dbReference type="InterPro" id="IPR050844">
    <property type="entry name" value="Coatomer_complex_subunit"/>
</dbReference>
<dbReference type="CDD" id="cd00200">
    <property type="entry name" value="WD40"/>
    <property type="match status" value="1"/>
</dbReference>
<evidence type="ECO:0000256" key="10">
    <source>
        <dbReference type="PIRNR" id="PIRNR003354"/>
    </source>
</evidence>
<feature type="compositionally biased region" description="Acidic residues" evidence="12">
    <location>
        <begin position="874"/>
        <end position="900"/>
    </location>
</feature>
<dbReference type="InterPro" id="IPR019775">
    <property type="entry name" value="WD40_repeat_CS"/>
</dbReference>
<dbReference type="PROSITE" id="PS50082">
    <property type="entry name" value="WD_REPEATS_2"/>
    <property type="match status" value="5"/>
</dbReference>
<dbReference type="GO" id="GO:0006891">
    <property type="term" value="P:intra-Golgi vesicle-mediated transport"/>
    <property type="evidence" value="ECO:0007669"/>
    <property type="project" value="TreeGrafter"/>
</dbReference>
<protein>
    <recommendedName>
        <fullName evidence="10">Coatomer subunit alpha</fullName>
    </recommendedName>
</protein>
<keyword evidence="8 10" id="KW-0333">Golgi apparatus</keyword>
<organism evidence="16 17">
    <name type="scientific">Planoprotostelium fungivorum</name>
    <dbReference type="NCBI Taxonomy" id="1890364"/>
    <lineage>
        <taxon>Eukaryota</taxon>
        <taxon>Amoebozoa</taxon>
        <taxon>Evosea</taxon>
        <taxon>Variosea</taxon>
        <taxon>Cavosteliida</taxon>
        <taxon>Cavosteliaceae</taxon>
        <taxon>Planoprotostelium</taxon>
    </lineage>
</organism>
<dbReference type="GO" id="GO:0005198">
    <property type="term" value="F:structural molecule activity"/>
    <property type="evidence" value="ECO:0007669"/>
    <property type="project" value="InterPro"/>
</dbReference>
<evidence type="ECO:0000259" key="14">
    <source>
        <dbReference type="Pfam" id="PF06957"/>
    </source>
</evidence>
<feature type="compositionally biased region" description="Basic and acidic residues" evidence="12">
    <location>
        <begin position="825"/>
        <end position="838"/>
    </location>
</feature>
<evidence type="ECO:0000313" key="16">
    <source>
        <dbReference type="EMBL" id="PRP73576.1"/>
    </source>
</evidence>
<evidence type="ECO:0000256" key="3">
    <source>
        <dbReference type="ARBA" id="ARBA00022490"/>
    </source>
</evidence>
<keyword evidence="7 10" id="KW-0653">Protein transport</keyword>
<dbReference type="InterPro" id="IPR036322">
    <property type="entry name" value="WD40_repeat_dom_sf"/>
</dbReference>
<dbReference type="GO" id="GO:0006890">
    <property type="term" value="P:retrograde vesicle-mediated transport, Golgi to endoplasmic reticulum"/>
    <property type="evidence" value="ECO:0007669"/>
    <property type="project" value="TreeGrafter"/>
</dbReference>
<keyword evidence="9 10" id="KW-0472">Membrane</keyword>
<feature type="repeat" description="WD" evidence="11">
    <location>
        <begin position="131"/>
        <end position="165"/>
    </location>
</feature>
<keyword evidence="17" id="KW-1185">Reference proteome</keyword>
<dbReference type="OrthoDB" id="10261470at2759"/>
<evidence type="ECO:0000256" key="1">
    <source>
        <dbReference type="ARBA" id="ARBA00004255"/>
    </source>
</evidence>